<dbReference type="PANTHER" id="PTHR45986">
    <property type="entry name" value="ZINC FINGER MATRIN-TYPE PROTEIN 2"/>
    <property type="match status" value="1"/>
</dbReference>
<evidence type="ECO:0000256" key="6">
    <source>
        <dbReference type="SAM" id="SignalP"/>
    </source>
</evidence>
<evidence type="ECO:0000313" key="9">
    <source>
        <dbReference type="Proteomes" id="UP000030645"/>
    </source>
</evidence>
<reference evidence="9" key="1">
    <citation type="submission" date="2013-01" db="EMBL/GenBank/DDBJ databases">
        <title>Draft Genome Sequence of a Mulberry Tree, Morus notabilis C.K. Schneid.</title>
        <authorList>
            <person name="He N."/>
            <person name="Zhao S."/>
        </authorList>
    </citation>
    <scope>NUCLEOTIDE SEQUENCE</scope>
</reference>
<accession>W9RVN4</accession>
<evidence type="ECO:0000259" key="7">
    <source>
        <dbReference type="SMART" id="SM00451"/>
    </source>
</evidence>
<sequence length="392" mass="44339">MSVEFFVWLFTSLAPAFDFLRHLALITPLEGNLIEKNIWNELGSAKDRGVRELFCCLIFPSKYSCFRIEIVHQRLAHEELLRFKWGVYLEMVISITMTVTSSEGSFNPHVVTPIAPLSQQYTDRFPPRPPIKFTYSRKGKRGNVSVETEAVEGSAEVAKLAGYYCSVCECVVKDSANYLDHINGKKHQRALGMSMRVERASLKQVQERFEVLKKRKDPGSFSEQDLDERILKQQQEEEEQKRQRRERKKEKKREKAAEEEPEVDPDIAAMMGFGGFGSSKNETVSCKRWSERSQSLMNTKASTISCCNAFLRSSSIQPVVLNACSAATVETGIEKIFIASRVRIGQVNARALHHSTKSNISLLSITQPSLRYAINSLNPPPPLDEDPLPDSS</sequence>
<evidence type="ECO:0000313" key="8">
    <source>
        <dbReference type="EMBL" id="EXC13337.1"/>
    </source>
</evidence>
<dbReference type="eggNOG" id="KOG4727">
    <property type="taxonomic scope" value="Eukaryota"/>
</dbReference>
<feature type="signal peptide" evidence="6">
    <location>
        <begin position="1"/>
        <end position="16"/>
    </location>
</feature>
<gene>
    <name evidence="8" type="ORF">L484_012765</name>
</gene>
<keyword evidence="2" id="KW-0863">Zinc-finger</keyword>
<dbReference type="GO" id="GO:0003676">
    <property type="term" value="F:nucleic acid binding"/>
    <property type="evidence" value="ECO:0007669"/>
    <property type="project" value="InterPro"/>
</dbReference>
<dbReference type="InterPro" id="IPR036236">
    <property type="entry name" value="Znf_C2H2_sf"/>
</dbReference>
<feature type="chain" id="PRO_5004928648" evidence="6">
    <location>
        <begin position="17"/>
        <end position="392"/>
    </location>
</feature>
<dbReference type="EMBL" id="KE345743">
    <property type="protein sequence ID" value="EXC13337.1"/>
    <property type="molecule type" value="Genomic_DNA"/>
</dbReference>
<keyword evidence="6" id="KW-0732">Signal</keyword>
<dbReference type="AlphaFoldDB" id="W9RVN4"/>
<keyword evidence="1" id="KW-0479">Metal-binding</keyword>
<evidence type="ECO:0000256" key="1">
    <source>
        <dbReference type="ARBA" id="ARBA00022723"/>
    </source>
</evidence>
<dbReference type="InterPro" id="IPR013087">
    <property type="entry name" value="Znf_C2H2_type"/>
</dbReference>
<evidence type="ECO:0000256" key="5">
    <source>
        <dbReference type="SAM" id="MobiDB-lite"/>
    </source>
</evidence>
<proteinExistence type="predicted"/>
<keyword evidence="4" id="KW-0539">Nucleus</keyword>
<name>W9RVN4_9ROSA</name>
<dbReference type="InterPro" id="IPR003604">
    <property type="entry name" value="Matrin/U1-like-C_Znf_C2H2"/>
</dbReference>
<keyword evidence="3" id="KW-0862">Zinc</keyword>
<keyword evidence="9" id="KW-1185">Reference proteome</keyword>
<dbReference type="InterPro" id="IPR040107">
    <property type="entry name" value="Snu23"/>
</dbReference>
<dbReference type="GO" id="GO:0046540">
    <property type="term" value="C:U4/U6 x U5 tri-snRNP complex"/>
    <property type="evidence" value="ECO:0007669"/>
    <property type="project" value="TreeGrafter"/>
</dbReference>
<dbReference type="Pfam" id="PF12874">
    <property type="entry name" value="zf-met"/>
    <property type="match status" value="1"/>
</dbReference>
<dbReference type="Gene3D" id="3.30.160.60">
    <property type="entry name" value="Classic Zinc Finger"/>
    <property type="match status" value="1"/>
</dbReference>
<dbReference type="GO" id="GO:0005681">
    <property type="term" value="C:spliceosomal complex"/>
    <property type="evidence" value="ECO:0007669"/>
    <property type="project" value="InterPro"/>
</dbReference>
<evidence type="ECO:0000256" key="2">
    <source>
        <dbReference type="ARBA" id="ARBA00022771"/>
    </source>
</evidence>
<feature type="compositionally biased region" description="Basic residues" evidence="5">
    <location>
        <begin position="242"/>
        <end position="252"/>
    </location>
</feature>
<protein>
    <submittedName>
        <fullName evidence="8">Zinc finger matrin-type protein 2</fullName>
    </submittedName>
</protein>
<evidence type="ECO:0000256" key="3">
    <source>
        <dbReference type="ARBA" id="ARBA00022833"/>
    </source>
</evidence>
<dbReference type="GO" id="GO:0000398">
    <property type="term" value="P:mRNA splicing, via spliceosome"/>
    <property type="evidence" value="ECO:0007669"/>
    <property type="project" value="InterPro"/>
</dbReference>
<dbReference type="SMART" id="SM00451">
    <property type="entry name" value="ZnF_U1"/>
    <property type="match status" value="1"/>
</dbReference>
<feature type="region of interest" description="Disordered" evidence="5">
    <location>
        <begin position="213"/>
        <end position="264"/>
    </location>
</feature>
<organism evidence="8 9">
    <name type="scientific">Morus notabilis</name>
    <dbReference type="NCBI Taxonomy" id="981085"/>
    <lineage>
        <taxon>Eukaryota</taxon>
        <taxon>Viridiplantae</taxon>
        <taxon>Streptophyta</taxon>
        <taxon>Embryophyta</taxon>
        <taxon>Tracheophyta</taxon>
        <taxon>Spermatophyta</taxon>
        <taxon>Magnoliopsida</taxon>
        <taxon>eudicotyledons</taxon>
        <taxon>Gunneridae</taxon>
        <taxon>Pentapetalae</taxon>
        <taxon>rosids</taxon>
        <taxon>fabids</taxon>
        <taxon>Rosales</taxon>
        <taxon>Moraceae</taxon>
        <taxon>Moreae</taxon>
        <taxon>Morus</taxon>
    </lineage>
</organism>
<evidence type="ECO:0000256" key="4">
    <source>
        <dbReference type="ARBA" id="ARBA00023242"/>
    </source>
</evidence>
<dbReference type="FunFam" id="3.30.160.60:FF:000491">
    <property type="entry name" value="zinc finger matrin-type protein 2-like"/>
    <property type="match status" value="1"/>
</dbReference>
<dbReference type="GO" id="GO:0008270">
    <property type="term" value="F:zinc ion binding"/>
    <property type="evidence" value="ECO:0007669"/>
    <property type="project" value="UniProtKB-KW"/>
</dbReference>
<dbReference type="PANTHER" id="PTHR45986:SF1">
    <property type="entry name" value="ZINC FINGER MATRIN-TYPE PROTEIN 2"/>
    <property type="match status" value="1"/>
</dbReference>
<feature type="compositionally biased region" description="Basic and acidic residues" evidence="5">
    <location>
        <begin position="227"/>
        <end position="241"/>
    </location>
</feature>
<dbReference type="STRING" id="981085.W9RVN4"/>
<feature type="domain" description="U1-type" evidence="7">
    <location>
        <begin position="160"/>
        <end position="194"/>
    </location>
</feature>
<dbReference type="SUPFAM" id="SSF57667">
    <property type="entry name" value="beta-beta-alpha zinc fingers"/>
    <property type="match status" value="1"/>
</dbReference>
<dbReference type="Proteomes" id="UP000030645">
    <property type="component" value="Unassembled WGS sequence"/>
</dbReference>